<dbReference type="Gene3D" id="3.40.390.10">
    <property type="entry name" value="Collagenase (Catalytic Domain)"/>
    <property type="match status" value="1"/>
</dbReference>
<evidence type="ECO:0000256" key="5">
    <source>
        <dbReference type="PROSITE-ProRule" id="PRU00076"/>
    </source>
</evidence>
<dbReference type="SUPFAM" id="SSF55486">
    <property type="entry name" value="Metalloproteases ('zincins'), catalytic domain"/>
    <property type="match status" value="1"/>
</dbReference>
<dbReference type="PANTHER" id="PTHR11905">
    <property type="entry name" value="ADAM A DISINTEGRIN AND METALLOPROTEASE DOMAIN"/>
    <property type="match status" value="1"/>
</dbReference>
<feature type="domain" description="EGF-like" evidence="6">
    <location>
        <begin position="357"/>
        <end position="394"/>
    </location>
</feature>
<keyword evidence="2" id="KW-0812">Transmembrane</keyword>
<accession>A0A077ZLP4</accession>
<dbReference type="Proteomes" id="UP000030665">
    <property type="component" value="Unassembled WGS sequence"/>
</dbReference>
<dbReference type="SMART" id="SM00050">
    <property type="entry name" value="DISIN"/>
    <property type="match status" value="1"/>
</dbReference>
<dbReference type="Pfam" id="PF08516">
    <property type="entry name" value="ADAM_CR"/>
    <property type="match status" value="1"/>
</dbReference>
<evidence type="ECO:0000313" key="8">
    <source>
        <dbReference type="EMBL" id="CDW60633.1"/>
    </source>
</evidence>
<keyword evidence="3" id="KW-1133">Transmembrane helix</keyword>
<keyword evidence="5" id="KW-1015">Disulfide bond</keyword>
<dbReference type="InterPro" id="IPR036436">
    <property type="entry name" value="Disintegrin_dom_sf"/>
</dbReference>
<sequence length="473" mass="53486">MIEAEMKYLELNLFIDKDVANWMRMELGAMFNFFLEALNTLDLFLQHVNVRISLIHAEFWLLKNRVKVEPEMLATLVNLAKFQARKTKDQFNDITLLFTAPGQNRTELVYFGNSVCTAESTGLIVISDKSHPFYTALQLAYVVGHVLGMAHDNNGIEFKSENIISLMGDLCRTNDVNKKSYIHAYKYTDRSVQGFLELMNSGQAYCMFNMPTQRNSFCGNGIIDEGEECDCGTVEYKISRTVCRPSVDPECDFVEFYFTYPDAKVCPADLYKRDGTACGDRGEGYCYHGRCIRADLQCQKLLGAQSAVADEACFRMFNIMGTPTGHCGFDRWMTPVACTFKRLCEAQVCVSLDDVLARADCSAAKESPVCSGHGVCTNLNVCVCDDGWTSRDCSRKVTNSLMEAIDERNNTLEAIPEDQTLYDAEALDYELIMVSGISIPVTVILLSFLCFLWCKYIIMFWNLISMKQSNFRH</sequence>
<dbReference type="OrthoDB" id="5951731at2759"/>
<dbReference type="PROSITE" id="PS01186">
    <property type="entry name" value="EGF_2"/>
    <property type="match status" value="1"/>
</dbReference>
<reference evidence="8" key="1">
    <citation type="submission" date="2014-01" db="EMBL/GenBank/DDBJ databases">
        <authorList>
            <person name="Aslett M."/>
        </authorList>
    </citation>
    <scope>NUCLEOTIDE SEQUENCE</scope>
</reference>
<dbReference type="Gene3D" id="4.10.70.10">
    <property type="entry name" value="Disintegrin domain"/>
    <property type="match status" value="1"/>
</dbReference>
<evidence type="ECO:0000256" key="2">
    <source>
        <dbReference type="ARBA" id="ARBA00022692"/>
    </source>
</evidence>
<dbReference type="Gene3D" id="2.60.120.260">
    <property type="entry name" value="Galactose-binding domain-like"/>
    <property type="match status" value="1"/>
</dbReference>
<dbReference type="PROSITE" id="PS50026">
    <property type="entry name" value="EGF_3"/>
    <property type="match status" value="1"/>
</dbReference>
<dbReference type="PANTHER" id="PTHR11905:SF248">
    <property type="entry name" value="DISINTEGRIN AND METALLOPROTEINASE DOMAIN-CONTAINING PROTEIN UNC-71"/>
    <property type="match status" value="1"/>
</dbReference>
<dbReference type="GO" id="GO:0016020">
    <property type="term" value="C:membrane"/>
    <property type="evidence" value="ECO:0007669"/>
    <property type="project" value="UniProtKB-SubCell"/>
</dbReference>
<dbReference type="AlphaFoldDB" id="A0A077ZLP4"/>
<dbReference type="InterPro" id="IPR001590">
    <property type="entry name" value="Peptidase_M12B"/>
</dbReference>
<keyword evidence="4" id="KW-0472">Membrane</keyword>
<evidence type="ECO:0000256" key="1">
    <source>
        <dbReference type="ARBA" id="ARBA00004167"/>
    </source>
</evidence>
<gene>
    <name evidence="8" type="ORF">TTRE_0000902301</name>
</gene>
<evidence type="ECO:0000256" key="3">
    <source>
        <dbReference type="ARBA" id="ARBA00022989"/>
    </source>
</evidence>
<dbReference type="InterPro" id="IPR000742">
    <property type="entry name" value="EGF"/>
</dbReference>
<keyword evidence="5" id="KW-0245">EGF-like domain</keyword>
<evidence type="ECO:0000256" key="4">
    <source>
        <dbReference type="ARBA" id="ARBA00023136"/>
    </source>
</evidence>
<dbReference type="STRING" id="36087.A0A077ZLP4"/>
<name>A0A077ZLP4_TRITR</name>
<dbReference type="EMBL" id="HG807265">
    <property type="protein sequence ID" value="CDW60633.1"/>
    <property type="molecule type" value="Genomic_DNA"/>
</dbReference>
<comment type="subcellular location">
    <subcellularLocation>
        <location evidence="1">Membrane</location>
        <topology evidence="1">Single-pass membrane protein</topology>
    </subcellularLocation>
</comment>
<evidence type="ECO:0000259" key="6">
    <source>
        <dbReference type="PROSITE" id="PS50026"/>
    </source>
</evidence>
<protein>
    <submittedName>
        <fullName evidence="8">Reprolysin and ADAM CR and EGF 2 domain containin g protein</fullName>
    </submittedName>
</protein>
<dbReference type="InterPro" id="IPR006586">
    <property type="entry name" value="ADAM_Cys-rich"/>
</dbReference>
<evidence type="ECO:0000259" key="7">
    <source>
        <dbReference type="PROSITE" id="PS50215"/>
    </source>
</evidence>
<reference evidence="8" key="2">
    <citation type="submission" date="2014-03" db="EMBL/GenBank/DDBJ databases">
        <title>The whipworm genome and dual-species transcriptomics of an intimate host-pathogen interaction.</title>
        <authorList>
            <person name="Foth B.J."/>
            <person name="Tsai I.J."/>
            <person name="Reid A.J."/>
            <person name="Bancroft A.J."/>
            <person name="Nichol S."/>
            <person name="Tracey A."/>
            <person name="Holroyd N."/>
            <person name="Cotton J.A."/>
            <person name="Stanley E.J."/>
            <person name="Zarowiecki M."/>
            <person name="Liu J.Z."/>
            <person name="Huckvale T."/>
            <person name="Cooper P.J."/>
            <person name="Grencis R.K."/>
            <person name="Berriman M."/>
        </authorList>
    </citation>
    <scope>NUCLEOTIDE SEQUENCE [LARGE SCALE GENOMIC DNA]</scope>
</reference>
<dbReference type="InterPro" id="IPR001762">
    <property type="entry name" value="Disintegrin_dom"/>
</dbReference>
<dbReference type="Pfam" id="PF01421">
    <property type="entry name" value="Reprolysin"/>
    <property type="match status" value="1"/>
</dbReference>
<proteinExistence type="predicted"/>
<feature type="disulfide bond" evidence="5">
    <location>
        <begin position="384"/>
        <end position="393"/>
    </location>
</feature>
<dbReference type="PROSITE" id="PS50215">
    <property type="entry name" value="ADAM_MEPRO"/>
    <property type="match status" value="1"/>
</dbReference>
<dbReference type="InterPro" id="IPR024079">
    <property type="entry name" value="MetalloPept_cat_dom_sf"/>
</dbReference>
<dbReference type="GO" id="GO:0006509">
    <property type="term" value="P:membrane protein ectodomain proteolysis"/>
    <property type="evidence" value="ECO:0007669"/>
    <property type="project" value="TreeGrafter"/>
</dbReference>
<feature type="domain" description="Peptidase M12B" evidence="7">
    <location>
        <begin position="7"/>
        <end position="211"/>
    </location>
</feature>
<organism evidence="8 9">
    <name type="scientific">Trichuris trichiura</name>
    <name type="common">Whipworm</name>
    <name type="synonym">Trichocephalus trichiurus</name>
    <dbReference type="NCBI Taxonomy" id="36087"/>
    <lineage>
        <taxon>Eukaryota</taxon>
        <taxon>Metazoa</taxon>
        <taxon>Ecdysozoa</taxon>
        <taxon>Nematoda</taxon>
        <taxon>Enoplea</taxon>
        <taxon>Dorylaimia</taxon>
        <taxon>Trichinellida</taxon>
        <taxon>Trichuridae</taxon>
        <taxon>Trichuris</taxon>
    </lineage>
</organism>
<evidence type="ECO:0000313" key="9">
    <source>
        <dbReference type="Proteomes" id="UP000030665"/>
    </source>
</evidence>
<dbReference type="SMART" id="SM00608">
    <property type="entry name" value="ACR"/>
    <property type="match status" value="1"/>
</dbReference>
<keyword evidence="9" id="KW-1185">Reference proteome</keyword>
<dbReference type="GO" id="GO:0004222">
    <property type="term" value="F:metalloendopeptidase activity"/>
    <property type="evidence" value="ECO:0007669"/>
    <property type="project" value="InterPro"/>
</dbReference>
<comment type="caution">
    <text evidence="5">Lacks conserved residue(s) required for the propagation of feature annotation.</text>
</comment>